<sequence>MLNLSLRFSTDIHTTCWCKIGRYCYLLLRAVIRSQFTVYIRNLCKLACGVISLAIPLTFSLYEFLQNLPTFTYLYVTNSYNIANATPPGVSFKASKTARVLGSAMRPDSKGSELRTVTHQNGFRSTITFGVPTFMSYWFTS</sequence>
<dbReference type="EMBL" id="FYEX01000001">
    <property type="protein sequence ID" value="SNC61782.1"/>
    <property type="molecule type" value="Genomic_DNA"/>
</dbReference>
<keyword evidence="2" id="KW-1185">Reference proteome</keyword>
<protein>
    <submittedName>
        <fullName evidence="1">Uncharacterized protein</fullName>
    </submittedName>
</protein>
<dbReference type="AlphaFoldDB" id="A0A212T6W3"/>
<evidence type="ECO:0000313" key="1">
    <source>
        <dbReference type="EMBL" id="SNC61782.1"/>
    </source>
</evidence>
<evidence type="ECO:0000313" key="2">
    <source>
        <dbReference type="Proteomes" id="UP000197215"/>
    </source>
</evidence>
<name>A0A212T6W3_9BURK</name>
<accession>A0A212T6W3</accession>
<proteinExistence type="predicted"/>
<dbReference type="Proteomes" id="UP000197215">
    <property type="component" value="Unassembled WGS sequence"/>
</dbReference>
<gene>
    <name evidence="1" type="ORF">SAMN06295916_0545</name>
</gene>
<organism evidence="1 2">
    <name type="scientific">Polynucleobacter victoriensis</name>
    <dbReference type="NCBI Taxonomy" id="2049319"/>
    <lineage>
        <taxon>Bacteria</taxon>
        <taxon>Pseudomonadati</taxon>
        <taxon>Pseudomonadota</taxon>
        <taxon>Betaproteobacteria</taxon>
        <taxon>Burkholderiales</taxon>
        <taxon>Burkholderiaceae</taxon>
        <taxon>Polynucleobacter</taxon>
    </lineage>
</organism>
<reference evidence="1 2" key="1">
    <citation type="submission" date="2017-06" db="EMBL/GenBank/DDBJ databases">
        <authorList>
            <person name="Kim H.J."/>
            <person name="Triplett B.A."/>
        </authorList>
    </citation>
    <scope>NUCLEOTIDE SEQUENCE [LARGE SCALE GENOMIC DNA]</scope>
    <source>
        <strain evidence="1 2">MWH-VicM1</strain>
    </source>
</reference>